<geneLocation type="plasmid" evidence="3">
    <name>pthaf100_a</name>
</geneLocation>
<keyword evidence="3" id="KW-1185">Reference proteome</keyword>
<dbReference type="EMBL" id="CP045351">
    <property type="protein sequence ID" value="QFT28785.1"/>
    <property type="molecule type" value="Genomic_DNA"/>
</dbReference>
<keyword evidence="2" id="KW-0614">Plasmid</keyword>
<keyword evidence="1" id="KW-0472">Membrane</keyword>
<feature type="transmembrane region" description="Helical" evidence="1">
    <location>
        <begin position="124"/>
        <end position="146"/>
    </location>
</feature>
<organism evidence="2 3">
    <name type="scientific">Vibrio aquimaris</name>
    <dbReference type="NCBI Taxonomy" id="2587862"/>
    <lineage>
        <taxon>Bacteria</taxon>
        <taxon>Pseudomonadati</taxon>
        <taxon>Pseudomonadota</taxon>
        <taxon>Gammaproteobacteria</taxon>
        <taxon>Vibrionales</taxon>
        <taxon>Vibrionaceae</taxon>
        <taxon>Vibrio</taxon>
    </lineage>
</organism>
<feature type="transmembrane region" description="Helical" evidence="1">
    <location>
        <begin position="41"/>
        <end position="64"/>
    </location>
</feature>
<dbReference type="KEGG" id="vaq:FIV01_20500"/>
<keyword evidence="1" id="KW-0812">Transmembrane</keyword>
<evidence type="ECO:0000313" key="3">
    <source>
        <dbReference type="Proteomes" id="UP000326936"/>
    </source>
</evidence>
<proteinExistence type="predicted"/>
<feature type="transmembrane region" description="Helical" evidence="1">
    <location>
        <begin position="100"/>
        <end position="118"/>
    </location>
</feature>
<protein>
    <submittedName>
        <fullName evidence="2">Uncharacterized protein</fullName>
    </submittedName>
</protein>
<reference evidence="2 3" key="1">
    <citation type="submission" date="2019-10" db="EMBL/GenBank/DDBJ databases">
        <title>Complete genome sequence of Vibrio sp. strain THAF100, isolated from non-filtered water from the water column of tank 6 of a marine aquarium containing stony-coral fragments. Water maintained at 26 degree C.</title>
        <authorList>
            <person name="Ruckert C."/>
            <person name="Franco A."/>
            <person name="Kalinowski J."/>
            <person name="Glaeser S."/>
        </authorList>
    </citation>
    <scope>NUCLEOTIDE SEQUENCE [LARGE SCALE GENOMIC DNA]</scope>
    <source>
        <strain evidence="2 3">THAF100</strain>
        <plasmid evidence="3">pthaf100_a</plasmid>
    </source>
</reference>
<dbReference type="AlphaFoldDB" id="A0A5P9CR99"/>
<accession>A0A5P9CR99</accession>
<sequence length="232" mass="26161">MISYKLVVTMKHKQSTFNEHHIDAQVNISDKSKRILYRSSLNALVILAIGLLVNLAIRVDFSILKHGLGETSITEALQSLMLIISASSFFFVIRERKELSHAAALIFGFLVVLTIREMDAWFDMIFHGAWVFPALSVTIASCIYGFKGNKNTVNQMATIMDVRHMNTLIGGVVLLIVFSRLYGMGSFWHSVMHENYIREVKNVSEEAMELLCYCLIALGAVKTRLTLKDQTV</sequence>
<name>A0A5P9CR99_9VIBR</name>
<keyword evidence="1" id="KW-1133">Transmembrane helix</keyword>
<evidence type="ECO:0000256" key="1">
    <source>
        <dbReference type="SAM" id="Phobius"/>
    </source>
</evidence>
<dbReference type="Proteomes" id="UP000326936">
    <property type="component" value="Plasmid pTHAF100_a"/>
</dbReference>
<feature type="transmembrane region" description="Helical" evidence="1">
    <location>
        <begin position="76"/>
        <end position="93"/>
    </location>
</feature>
<feature type="transmembrane region" description="Helical" evidence="1">
    <location>
        <begin position="167"/>
        <end position="188"/>
    </location>
</feature>
<gene>
    <name evidence="2" type="ORF">FIV01_20500</name>
</gene>
<evidence type="ECO:0000313" key="2">
    <source>
        <dbReference type="EMBL" id="QFT28785.1"/>
    </source>
</evidence>